<dbReference type="RefSeq" id="WP_269127280.1">
    <property type="nucleotide sequence ID" value="NZ_JAPUBN010000020.1"/>
</dbReference>
<reference evidence="1" key="1">
    <citation type="submission" date="2022-12" db="EMBL/GenBank/DDBJ databases">
        <title>Marinomonas 15G1-11 sp. nov, isolated from marine algae.</title>
        <authorList>
            <person name="Butt M."/>
            <person name="Choi D.G."/>
            <person name="Kim J.M."/>
            <person name="Lee J.K."/>
            <person name="Baek J.H."/>
            <person name="Jeon C.O."/>
        </authorList>
    </citation>
    <scope>NUCLEOTIDE SEQUENCE</scope>
    <source>
        <strain evidence="1">15G1-11</strain>
    </source>
</reference>
<comment type="caution">
    <text evidence="1">The sequence shown here is derived from an EMBL/GenBank/DDBJ whole genome shotgun (WGS) entry which is preliminary data.</text>
</comment>
<sequence>MKILYGVQATGNGHISRARALAPLLNKLGVDVTYLFSGREPKDFFDMEIFGDYKVKTGLTFQSNNGSLNLFDTLSKAQLAQFVKDVTSLDLSEYDLLVSDFEPIVSWAAKVNKRECIGIGHQYAFLFDIPRHRSLFGAFLFKWFAPASKQVGLHWSPFNYPILPPIVMKHAATETVDPKKVLVYLPFESSTVMIDTLRAVKEYEFLMHCKDIKPGQYDNVTVHPFGLELFQKNLHQCQSVLCNAGFELNSEALKLGRRILVKPLHGQVEQHSNAIALDVLGLAQTTNVLTAEVIHSWLETLKPIQIDYPDTASYLADWLADGAQKPIPSMAKELWSQVDGIDYEELDLFVTST</sequence>
<dbReference type="NCBIfam" id="TIGR00661">
    <property type="entry name" value="MJ1255"/>
    <property type="match status" value="1"/>
</dbReference>
<evidence type="ECO:0000313" key="1">
    <source>
        <dbReference type="EMBL" id="MCZ2723186.1"/>
    </source>
</evidence>
<accession>A0ABT4JXQ5</accession>
<organism evidence="1 2">
    <name type="scientific">Marinomonas phaeophyticola</name>
    <dbReference type="NCBI Taxonomy" id="3004091"/>
    <lineage>
        <taxon>Bacteria</taxon>
        <taxon>Pseudomonadati</taxon>
        <taxon>Pseudomonadota</taxon>
        <taxon>Gammaproteobacteria</taxon>
        <taxon>Oceanospirillales</taxon>
        <taxon>Oceanospirillaceae</taxon>
        <taxon>Marinomonas</taxon>
    </lineage>
</organism>
<protein>
    <submittedName>
        <fullName evidence="1">Glycosyltransferase</fullName>
    </submittedName>
</protein>
<dbReference type="Proteomes" id="UP001149719">
    <property type="component" value="Unassembled WGS sequence"/>
</dbReference>
<dbReference type="SUPFAM" id="SSF53756">
    <property type="entry name" value="UDP-Glycosyltransferase/glycogen phosphorylase"/>
    <property type="match status" value="1"/>
</dbReference>
<keyword evidence="2" id="KW-1185">Reference proteome</keyword>
<dbReference type="InterPro" id="IPR005262">
    <property type="entry name" value="MJ1255-like"/>
</dbReference>
<proteinExistence type="predicted"/>
<evidence type="ECO:0000313" key="2">
    <source>
        <dbReference type="Proteomes" id="UP001149719"/>
    </source>
</evidence>
<dbReference type="EMBL" id="JAPUBN010000020">
    <property type="protein sequence ID" value="MCZ2723186.1"/>
    <property type="molecule type" value="Genomic_DNA"/>
</dbReference>
<dbReference type="Pfam" id="PF13528">
    <property type="entry name" value="Glyco_trans_1_3"/>
    <property type="match status" value="1"/>
</dbReference>
<name>A0ABT4JXQ5_9GAMM</name>
<gene>
    <name evidence="1" type="ORF">O1D97_16595</name>
</gene>